<gene>
    <name evidence="3" type="ORF">POL58_03270</name>
</gene>
<keyword evidence="4" id="KW-1185">Reference proteome</keyword>
<feature type="compositionally biased region" description="Basic and acidic residues" evidence="1">
    <location>
        <begin position="150"/>
        <end position="160"/>
    </location>
</feature>
<reference evidence="3 4" key="1">
    <citation type="submission" date="2022-11" db="EMBL/GenBank/DDBJ databases">
        <title>Minimal conservation of predation-associated metabolite biosynthetic gene clusters underscores biosynthetic potential of Myxococcota including descriptions for ten novel species: Archangium lansinium sp. nov., Myxococcus landrumus sp. nov., Nannocystis bai.</title>
        <authorList>
            <person name="Ahearne A."/>
            <person name="Stevens C."/>
            <person name="Dowd S."/>
        </authorList>
    </citation>
    <scope>NUCLEOTIDE SEQUENCE [LARGE SCALE GENOMIC DNA]</scope>
    <source>
        <strain evidence="3 4">NCELM</strain>
    </source>
</reference>
<keyword evidence="2" id="KW-1133">Transmembrane helix</keyword>
<evidence type="ECO:0000256" key="1">
    <source>
        <dbReference type="SAM" id="MobiDB-lite"/>
    </source>
</evidence>
<sequence>MTTGPEGREGELDARAVAALRAFRVEEDMPAPTQARVWARLAASASADEALSKRHVSRLRSEWAWAALVVAAAAAVLLASRTGVLGPLIGARDGGEAAAYSERREAATEPVRPAEGGPIEHVVQDMARETAAPDAGEEVASAPEAGPAKSEPRPRPRAETTRSPGGPSPAAADSGSSPTTSSSLAQEAEALARAQAAIQGGRADEALAVLAAYAQQFPRGVLREEHDALRALALCASDRAAEGRAAAAVFLRTHGASALAERVRQGCAEE</sequence>
<proteinExistence type="predicted"/>
<name>A0ABT5AY14_9BACT</name>
<dbReference type="Proteomes" id="UP001217838">
    <property type="component" value="Unassembled WGS sequence"/>
</dbReference>
<feature type="region of interest" description="Disordered" evidence="1">
    <location>
        <begin position="131"/>
        <end position="186"/>
    </location>
</feature>
<evidence type="ECO:0000313" key="3">
    <source>
        <dbReference type="EMBL" id="MDC0666735.1"/>
    </source>
</evidence>
<accession>A0ABT5AY14</accession>
<dbReference type="EMBL" id="JAQNDN010000001">
    <property type="protein sequence ID" value="MDC0666735.1"/>
    <property type="molecule type" value="Genomic_DNA"/>
</dbReference>
<feature type="compositionally biased region" description="Low complexity" evidence="1">
    <location>
        <begin position="161"/>
        <end position="186"/>
    </location>
</feature>
<keyword evidence="2" id="KW-0812">Transmembrane</keyword>
<evidence type="ECO:0000256" key="2">
    <source>
        <dbReference type="SAM" id="Phobius"/>
    </source>
</evidence>
<dbReference type="RefSeq" id="WP_271994420.1">
    <property type="nucleotide sequence ID" value="NZ_JAQNDN010000001.1"/>
</dbReference>
<protein>
    <submittedName>
        <fullName evidence="3">Uncharacterized protein</fullName>
    </submittedName>
</protein>
<feature type="region of interest" description="Disordered" evidence="1">
    <location>
        <begin position="100"/>
        <end position="119"/>
    </location>
</feature>
<evidence type="ECO:0000313" key="4">
    <source>
        <dbReference type="Proteomes" id="UP001217838"/>
    </source>
</evidence>
<keyword evidence="2" id="KW-0472">Membrane</keyword>
<organism evidence="3 4">
    <name type="scientific">Nannocystis radixulma</name>
    <dbReference type="NCBI Taxonomy" id="2995305"/>
    <lineage>
        <taxon>Bacteria</taxon>
        <taxon>Pseudomonadati</taxon>
        <taxon>Myxococcota</taxon>
        <taxon>Polyangia</taxon>
        <taxon>Nannocystales</taxon>
        <taxon>Nannocystaceae</taxon>
        <taxon>Nannocystis</taxon>
    </lineage>
</organism>
<feature type="transmembrane region" description="Helical" evidence="2">
    <location>
        <begin position="63"/>
        <end position="80"/>
    </location>
</feature>
<comment type="caution">
    <text evidence="3">The sequence shown here is derived from an EMBL/GenBank/DDBJ whole genome shotgun (WGS) entry which is preliminary data.</text>
</comment>